<dbReference type="NCBIfam" id="TIGR00577">
    <property type="entry name" value="fpg"/>
    <property type="match status" value="1"/>
</dbReference>
<dbReference type="InterPro" id="IPR015887">
    <property type="entry name" value="DNA_glyclase_Znf_dom_DNA_BS"/>
</dbReference>
<keyword evidence="6 15" id="KW-0863">Zinc-finger</keyword>
<evidence type="ECO:0000313" key="18">
    <source>
        <dbReference type="EMBL" id="HGD13273.1"/>
    </source>
</evidence>
<evidence type="ECO:0000256" key="8">
    <source>
        <dbReference type="ARBA" id="ARBA00022833"/>
    </source>
</evidence>
<dbReference type="EC" id="4.2.99.18" evidence="15"/>
<dbReference type="GO" id="GO:0003684">
    <property type="term" value="F:damaged DNA binding"/>
    <property type="evidence" value="ECO:0007669"/>
    <property type="project" value="InterPro"/>
</dbReference>
<keyword evidence="8 15" id="KW-0862">Zinc</keyword>
<dbReference type="SUPFAM" id="SSF81624">
    <property type="entry name" value="N-terminal domain of MutM-like DNA repair proteins"/>
    <property type="match status" value="1"/>
</dbReference>
<dbReference type="SUPFAM" id="SSF57716">
    <property type="entry name" value="Glucocorticoid receptor-like (DNA-binding domain)"/>
    <property type="match status" value="1"/>
</dbReference>
<dbReference type="EMBL" id="DTMZ01000100">
    <property type="protein sequence ID" value="HGD13273.1"/>
    <property type="molecule type" value="Genomic_DNA"/>
</dbReference>
<comment type="catalytic activity">
    <reaction evidence="14 15">
        <text>2'-deoxyribonucleotide-(2'-deoxyribose 5'-phosphate)-2'-deoxyribonucleotide-DNA = a 3'-end 2'-deoxyribonucleotide-(2,3-dehydro-2,3-deoxyribose 5'-phosphate)-DNA + a 5'-end 5'-phospho-2'-deoxyribonucleoside-DNA + H(+)</text>
        <dbReference type="Rhea" id="RHEA:66592"/>
        <dbReference type="Rhea" id="RHEA-COMP:13180"/>
        <dbReference type="Rhea" id="RHEA-COMP:16897"/>
        <dbReference type="Rhea" id="RHEA-COMP:17067"/>
        <dbReference type="ChEBI" id="CHEBI:15378"/>
        <dbReference type="ChEBI" id="CHEBI:136412"/>
        <dbReference type="ChEBI" id="CHEBI:157695"/>
        <dbReference type="ChEBI" id="CHEBI:167181"/>
        <dbReference type="EC" id="4.2.99.18"/>
    </reaction>
</comment>
<dbReference type="EC" id="3.2.2.23" evidence="15"/>
<keyword evidence="11 15" id="KW-0456">Lyase</keyword>
<dbReference type="GO" id="GO:0034039">
    <property type="term" value="F:8-oxo-7,8-dihydroguanine DNA N-glycosylase activity"/>
    <property type="evidence" value="ECO:0007669"/>
    <property type="project" value="TreeGrafter"/>
</dbReference>
<evidence type="ECO:0000256" key="1">
    <source>
        <dbReference type="ARBA" id="ARBA00001668"/>
    </source>
</evidence>
<evidence type="ECO:0000259" key="17">
    <source>
        <dbReference type="PROSITE" id="PS51068"/>
    </source>
</evidence>
<keyword evidence="13 15" id="KW-0326">Glycosidase</keyword>
<comment type="caution">
    <text evidence="18">The sequence shown here is derived from an EMBL/GenBank/DDBJ whole genome shotgun (WGS) entry which is preliminary data.</text>
</comment>
<dbReference type="InterPro" id="IPR012319">
    <property type="entry name" value="FPG_cat"/>
</dbReference>
<dbReference type="PROSITE" id="PS51066">
    <property type="entry name" value="ZF_FPG_2"/>
    <property type="match status" value="1"/>
</dbReference>
<comment type="caution">
    <text evidence="15">Lacks conserved residue(s) required for the propagation of feature annotation.</text>
</comment>
<evidence type="ECO:0000256" key="13">
    <source>
        <dbReference type="ARBA" id="ARBA00023295"/>
    </source>
</evidence>
<feature type="binding site" evidence="15">
    <location>
        <position position="155"/>
    </location>
    <ligand>
        <name>DNA</name>
        <dbReference type="ChEBI" id="CHEBI:16991"/>
    </ligand>
</feature>
<dbReference type="InterPro" id="IPR035937">
    <property type="entry name" value="FPG_N"/>
</dbReference>
<comment type="function">
    <text evidence="15">Involved in base excision repair of DNA damaged by oxidation or by mutagenic agents. Acts as DNA glycosylase that recognizes and removes damaged bases. Has a preference for oxidized purines, such as 7,8-dihydro-8-oxoguanine (8-oxoG). Has AP (apurinic/apyrimidinic) lyase activity and introduces nicks in the DNA strand. Cleaves the DNA backbone by beta-delta elimination to generate a single-strand break at the site of the removed base with both 3'- and 5'-phosphates.</text>
</comment>
<dbReference type="NCBIfam" id="NF002211">
    <property type="entry name" value="PRK01103.1"/>
    <property type="match status" value="1"/>
</dbReference>
<keyword evidence="10 15" id="KW-0234">DNA repair</keyword>
<comment type="similarity">
    <text evidence="2 15">Belongs to the FPG family.</text>
</comment>
<keyword evidence="4 15" id="KW-0479">Metal-binding</keyword>
<feature type="active site" description="Proton donor" evidence="15">
    <location>
        <position position="3"/>
    </location>
</feature>
<dbReference type="CDD" id="cd08966">
    <property type="entry name" value="EcFpg-like_N"/>
    <property type="match status" value="1"/>
</dbReference>
<evidence type="ECO:0000256" key="15">
    <source>
        <dbReference type="HAMAP-Rule" id="MF_00103"/>
    </source>
</evidence>
<keyword evidence="12 15" id="KW-0511">Multifunctional enzyme</keyword>
<gene>
    <name evidence="15 18" type="primary">mutM</name>
    <name evidence="15" type="synonym">fpg</name>
    <name evidence="18" type="ORF">ENX16_04255</name>
</gene>
<evidence type="ECO:0000256" key="5">
    <source>
        <dbReference type="ARBA" id="ARBA00022763"/>
    </source>
</evidence>
<dbReference type="AlphaFoldDB" id="A0A7V3PTU8"/>
<dbReference type="SMART" id="SM00898">
    <property type="entry name" value="Fapy_DNA_glyco"/>
    <property type="match status" value="1"/>
</dbReference>
<dbReference type="Gene3D" id="3.20.190.10">
    <property type="entry name" value="MutM-like, N-terminal"/>
    <property type="match status" value="1"/>
</dbReference>
<dbReference type="InterPro" id="IPR010979">
    <property type="entry name" value="Ribosomal_uS13-like_H2TH"/>
</dbReference>
<reference evidence="18" key="1">
    <citation type="journal article" date="2020" name="mSystems">
        <title>Genome- and Community-Level Interaction Insights into Carbon Utilization and Element Cycling Functions of Hydrothermarchaeota in Hydrothermal Sediment.</title>
        <authorList>
            <person name="Zhou Z."/>
            <person name="Liu Y."/>
            <person name="Xu W."/>
            <person name="Pan J."/>
            <person name="Luo Z.H."/>
            <person name="Li M."/>
        </authorList>
    </citation>
    <scope>NUCLEOTIDE SEQUENCE [LARGE SCALE GENOMIC DNA]</scope>
    <source>
        <strain evidence="18">SpSt-914</strain>
    </source>
</reference>
<evidence type="ECO:0000256" key="12">
    <source>
        <dbReference type="ARBA" id="ARBA00023268"/>
    </source>
</evidence>
<evidence type="ECO:0000259" key="16">
    <source>
        <dbReference type="PROSITE" id="PS51066"/>
    </source>
</evidence>
<dbReference type="GO" id="GO:0008270">
    <property type="term" value="F:zinc ion binding"/>
    <property type="evidence" value="ECO:0007669"/>
    <property type="project" value="UniProtKB-UniRule"/>
</dbReference>
<accession>A0A7V3PTU8</accession>
<dbReference type="SUPFAM" id="SSF46946">
    <property type="entry name" value="S13-like H2TH domain"/>
    <property type="match status" value="1"/>
</dbReference>
<comment type="cofactor">
    <cofactor evidence="15">
        <name>Zn(2+)</name>
        <dbReference type="ChEBI" id="CHEBI:29105"/>
    </cofactor>
    <text evidence="15">Binds 1 zinc ion per subunit.</text>
</comment>
<evidence type="ECO:0000256" key="10">
    <source>
        <dbReference type="ARBA" id="ARBA00023204"/>
    </source>
</evidence>
<dbReference type="GO" id="GO:0140078">
    <property type="term" value="F:class I DNA-(apurinic or apyrimidinic site) endonuclease activity"/>
    <property type="evidence" value="ECO:0007669"/>
    <property type="project" value="UniProtKB-EC"/>
</dbReference>
<proteinExistence type="inferred from homology"/>
<evidence type="ECO:0000256" key="11">
    <source>
        <dbReference type="ARBA" id="ARBA00023239"/>
    </source>
</evidence>
<dbReference type="PROSITE" id="PS01242">
    <property type="entry name" value="ZF_FPG_1"/>
    <property type="match status" value="1"/>
</dbReference>
<dbReference type="SMART" id="SM01232">
    <property type="entry name" value="H2TH"/>
    <property type="match status" value="1"/>
</dbReference>
<evidence type="ECO:0000256" key="6">
    <source>
        <dbReference type="ARBA" id="ARBA00022771"/>
    </source>
</evidence>
<dbReference type="Pfam" id="PF06827">
    <property type="entry name" value="zf-FPG_IleRS"/>
    <property type="match status" value="1"/>
</dbReference>
<keyword evidence="9 15" id="KW-0238">DNA-binding</keyword>
<dbReference type="Pfam" id="PF01149">
    <property type="entry name" value="Fapy_DNA_glyco"/>
    <property type="match status" value="1"/>
</dbReference>
<feature type="domain" description="Formamidopyrimidine-DNA glycosylase catalytic" evidence="17">
    <location>
        <begin position="2"/>
        <end position="114"/>
    </location>
</feature>
<dbReference type="InterPro" id="IPR010663">
    <property type="entry name" value="Znf_FPG/IleRS"/>
</dbReference>
<feature type="binding site" evidence="15">
    <location>
        <position position="111"/>
    </location>
    <ligand>
        <name>DNA</name>
        <dbReference type="ChEBI" id="CHEBI:16991"/>
    </ligand>
</feature>
<dbReference type="HAMAP" id="MF_00103">
    <property type="entry name" value="Fapy_DNA_glycosyl"/>
    <property type="match status" value="1"/>
</dbReference>
<feature type="active site" description="Schiff-base intermediate with DNA" evidence="15">
    <location>
        <position position="2"/>
    </location>
</feature>
<dbReference type="PANTHER" id="PTHR22993">
    <property type="entry name" value="FORMAMIDOPYRIMIDINE-DNA GLYCOSYLASE"/>
    <property type="match status" value="1"/>
</dbReference>
<feature type="active site" description="Proton donor; for beta-elimination activity" evidence="15">
    <location>
        <position position="59"/>
    </location>
</feature>
<dbReference type="Gene3D" id="1.10.8.50">
    <property type="match status" value="1"/>
</dbReference>
<organism evidence="18">
    <name type="scientific">candidate division WOR-3 bacterium</name>
    <dbReference type="NCBI Taxonomy" id="2052148"/>
    <lineage>
        <taxon>Bacteria</taxon>
        <taxon>Bacteria division WOR-3</taxon>
    </lineage>
</organism>
<evidence type="ECO:0000256" key="7">
    <source>
        <dbReference type="ARBA" id="ARBA00022801"/>
    </source>
</evidence>
<keyword evidence="5 15" id="KW-0227">DNA damage</keyword>
<evidence type="ECO:0000256" key="9">
    <source>
        <dbReference type="ARBA" id="ARBA00023125"/>
    </source>
</evidence>
<evidence type="ECO:0000256" key="4">
    <source>
        <dbReference type="ARBA" id="ARBA00022723"/>
    </source>
</evidence>
<sequence>MPELPEVETIRQRISPLLLGKTITKVVVQRPDVVGFPEVAKFKAGLKDKTIVQIGRRGKYLLLFLSDNKILIIHLRLSGHLRVITDKEKPDYERVRFGLNDRTALVFIEPRALGRVYLVTPAEIPSILKGLTKMGREPIEENFNANYLYSFLKRRKAKIKTVLLDQRVCAGVGNIYSDEALFLAKINPNRPANSLNWTEVQRLSRALKLTVKNGIKFLGTTMSDQRYLLPDGTKGRFQERLKVFRCEGKSCPTCGKPIIRTRIGNRSSYFCPICQI</sequence>
<keyword evidence="7 15" id="KW-0378">Hydrolase</keyword>
<name>A0A7V3PTU8_UNCW3</name>
<comment type="catalytic activity">
    <reaction evidence="1 15">
        <text>Hydrolysis of DNA containing ring-opened 7-methylguanine residues, releasing 2,6-diamino-4-hydroxy-5-(N-methyl)formamidopyrimidine.</text>
        <dbReference type="EC" id="3.2.2.23"/>
    </reaction>
</comment>
<dbReference type="FunFam" id="1.10.8.50:FF:000003">
    <property type="entry name" value="Formamidopyrimidine-DNA glycosylase"/>
    <property type="match status" value="1"/>
</dbReference>
<dbReference type="InterPro" id="IPR015886">
    <property type="entry name" value="H2TH_FPG"/>
</dbReference>
<evidence type="ECO:0000256" key="14">
    <source>
        <dbReference type="ARBA" id="ARBA00044632"/>
    </source>
</evidence>
<comment type="subunit">
    <text evidence="3 15">Monomer.</text>
</comment>
<feature type="domain" description="FPG-type" evidence="16">
    <location>
        <begin position="242"/>
        <end position="276"/>
    </location>
</feature>
<dbReference type="InterPro" id="IPR020629">
    <property type="entry name" value="FPG_Glyclase"/>
</dbReference>
<dbReference type="PANTHER" id="PTHR22993:SF9">
    <property type="entry name" value="FORMAMIDOPYRIMIDINE-DNA GLYCOSYLASE"/>
    <property type="match status" value="1"/>
</dbReference>
<dbReference type="InterPro" id="IPR000214">
    <property type="entry name" value="Znf_DNA_glyclase/AP_lyase"/>
</dbReference>
<dbReference type="Pfam" id="PF06831">
    <property type="entry name" value="H2TH"/>
    <property type="match status" value="1"/>
</dbReference>
<feature type="active site" description="Proton donor; for delta-elimination activity" evidence="15">
    <location>
        <position position="266"/>
    </location>
</feature>
<evidence type="ECO:0000256" key="2">
    <source>
        <dbReference type="ARBA" id="ARBA00009409"/>
    </source>
</evidence>
<protein>
    <recommendedName>
        <fullName evidence="15">Formamidopyrimidine-DNA glycosylase</fullName>
        <shortName evidence="15">Fapy-DNA glycosylase</shortName>
        <ecNumber evidence="15">3.2.2.23</ecNumber>
    </recommendedName>
    <alternativeName>
        <fullName evidence="15">DNA-(apurinic or apyrimidinic site) lyase MutM</fullName>
        <shortName evidence="15">AP lyase MutM</shortName>
        <ecNumber evidence="15">4.2.99.18</ecNumber>
    </alternativeName>
</protein>
<evidence type="ECO:0000256" key="3">
    <source>
        <dbReference type="ARBA" id="ARBA00011245"/>
    </source>
</evidence>
<dbReference type="GO" id="GO:0006284">
    <property type="term" value="P:base-excision repair"/>
    <property type="evidence" value="ECO:0007669"/>
    <property type="project" value="InterPro"/>
</dbReference>
<dbReference type="PROSITE" id="PS51068">
    <property type="entry name" value="FPG_CAT"/>
    <property type="match status" value="1"/>
</dbReference>